<accession>A0ABR3WNB9</accession>
<evidence type="ECO:0000313" key="2">
    <source>
        <dbReference type="EMBL" id="KAL1865001.1"/>
    </source>
</evidence>
<dbReference type="InterPro" id="IPR036188">
    <property type="entry name" value="FAD/NAD-bd_sf"/>
</dbReference>
<sequence>MEKFINDEDAYLDTRKELESYFNGNFLSFFKKSPEQRDLRDHFESRMKELIPDEDLQKKLIPSFEAGCRRINPGEQFLVALQKPNVRAIFEPIEEITAAGVMVSGGTEHPADILIAATGFDTTFRPRFPIIGRDGLDLRDLWYSHPTAYMGVGVSGFPNYLTFLGPNTPISNGSLMGMSYDTEQKESDADLARRFSRGYERLFHPTFEESAATEN</sequence>
<dbReference type="PANTHER" id="PTHR42877">
    <property type="entry name" value="L-ORNITHINE N(5)-MONOOXYGENASE-RELATED"/>
    <property type="match status" value="1"/>
</dbReference>
<evidence type="ECO:0000256" key="1">
    <source>
        <dbReference type="ARBA" id="ARBA00010139"/>
    </source>
</evidence>
<dbReference type="PANTHER" id="PTHR42877:SF1">
    <property type="entry name" value="FAD-BINDING MONOOXYGENASE STCW"/>
    <property type="match status" value="1"/>
</dbReference>
<comment type="similarity">
    <text evidence="1">Belongs to the FAD-binding monooxygenase family.</text>
</comment>
<dbReference type="InterPro" id="IPR051209">
    <property type="entry name" value="FAD-bind_Monooxygenase_sf"/>
</dbReference>
<reference evidence="2 3" key="1">
    <citation type="journal article" date="2024" name="IMA Fungus">
        <title>IMA Genome - F19 : A genome assembly and annotation guide to empower mycologists, including annotated draft genome sequences of Ceratocystis pirilliformis, Diaporthe australafricana, Fusarium ophioides, Paecilomyces lecythidis, and Sporothrix stenoceras.</title>
        <authorList>
            <person name="Aylward J."/>
            <person name="Wilson A.M."/>
            <person name="Visagie C.M."/>
            <person name="Spraker J."/>
            <person name="Barnes I."/>
            <person name="Buitendag C."/>
            <person name="Ceriani C."/>
            <person name="Del Mar Angel L."/>
            <person name="du Plessis D."/>
            <person name="Fuchs T."/>
            <person name="Gasser K."/>
            <person name="Kramer D."/>
            <person name="Li W."/>
            <person name="Munsamy K."/>
            <person name="Piso A."/>
            <person name="Price J.L."/>
            <person name="Sonnekus B."/>
            <person name="Thomas C."/>
            <person name="van der Nest A."/>
            <person name="van Dijk A."/>
            <person name="van Heerden A."/>
            <person name="van Vuuren N."/>
            <person name="Yilmaz N."/>
            <person name="Duong T.A."/>
            <person name="van der Merwe N.A."/>
            <person name="Wingfield M.J."/>
            <person name="Wingfield B.D."/>
        </authorList>
    </citation>
    <scope>NUCLEOTIDE SEQUENCE [LARGE SCALE GENOMIC DNA]</scope>
    <source>
        <strain evidence="2 3">CMW 18300</strain>
    </source>
</reference>
<dbReference type="Gene3D" id="3.50.50.60">
    <property type="entry name" value="FAD/NAD(P)-binding domain"/>
    <property type="match status" value="1"/>
</dbReference>
<keyword evidence="3" id="KW-1185">Reference proteome</keyword>
<dbReference type="Proteomes" id="UP001583177">
    <property type="component" value="Unassembled WGS sequence"/>
</dbReference>
<dbReference type="EMBL" id="JAWRVE010000064">
    <property type="protein sequence ID" value="KAL1865001.1"/>
    <property type="molecule type" value="Genomic_DNA"/>
</dbReference>
<organism evidence="2 3">
    <name type="scientific">Diaporthe australafricana</name>
    <dbReference type="NCBI Taxonomy" id="127596"/>
    <lineage>
        <taxon>Eukaryota</taxon>
        <taxon>Fungi</taxon>
        <taxon>Dikarya</taxon>
        <taxon>Ascomycota</taxon>
        <taxon>Pezizomycotina</taxon>
        <taxon>Sordariomycetes</taxon>
        <taxon>Sordariomycetidae</taxon>
        <taxon>Diaporthales</taxon>
        <taxon>Diaporthaceae</taxon>
        <taxon>Diaporthe</taxon>
    </lineage>
</organism>
<protein>
    <submittedName>
        <fullName evidence="2">Uncharacterized protein</fullName>
    </submittedName>
</protein>
<gene>
    <name evidence="2" type="ORF">Daus18300_007348</name>
</gene>
<dbReference type="SUPFAM" id="SSF51905">
    <property type="entry name" value="FAD/NAD(P)-binding domain"/>
    <property type="match status" value="1"/>
</dbReference>
<evidence type="ECO:0000313" key="3">
    <source>
        <dbReference type="Proteomes" id="UP001583177"/>
    </source>
</evidence>
<comment type="caution">
    <text evidence="2">The sequence shown here is derived from an EMBL/GenBank/DDBJ whole genome shotgun (WGS) entry which is preliminary data.</text>
</comment>
<name>A0ABR3WNB9_9PEZI</name>
<proteinExistence type="inferred from homology"/>